<dbReference type="PANTHER" id="PTHR43289:SF6">
    <property type="entry name" value="SERINE_THREONINE-PROTEIN KINASE NEKL-3"/>
    <property type="match status" value="1"/>
</dbReference>
<proteinExistence type="predicted"/>
<dbReference type="Gene3D" id="1.10.510.10">
    <property type="entry name" value="Transferase(Phosphotransferase) domain 1"/>
    <property type="match status" value="1"/>
</dbReference>
<dbReference type="CDD" id="cd14014">
    <property type="entry name" value="STKc_PknB_like"/>
    <property type="match status" value="1"/>
</dbReference>
<evidence type="ECO:0000256" key="5">
    <source>
        <dbReference type="SAM" id="MobiDB-lite"/>
    </source>
</evidence>
<dbReference type="GO" id="GO:0004674">
    <property type="term" value="F:protein serine/threonine kinase activity"/>
    <property type="evidence" value="ECO:0007669"/>
    <property type="project" value="TreeGrafter"/>
</dbReference>
<keyword evidence="3 8" id="KW-0418">Kinase</keyword>
<dbReference type="Proteomes" id="UP000440224">
    <property type="component" value="Unassembled WGS sequence"/>
</dbReference>
<gene>
    <name evidence="8" type="ORF">GF068_11200</name>
</gene>
<evidence type="ECO:0000256" key="6">
    <source>
        <dbReference type="SAM" id="Phobius"/>
    </source>
</evidence>
<feature type="region of interest" description="Disordered" evidence="5">
    <location>
        <begin position="449"/>
        <end position="523"/>
    </location>
</feature>
<feature type="region of interest" description="Disordered" evidence="5">
    <location>
        <begin position="558"/>
        <end position="601"/>
    </location>
</feature>
<sequence>MVGFLQAPDVRFEFFGCDWSFAALRPTAGGQRGYHPRARRLTGPPENGHIGGAGMEDQELWERRIGTTLHNTWRLESLIGVGGMAAVYVGVQAIGRRDAVKVLHPEVARQKDLRARFEQEARVLSSFRHPGAVEVLFMGTTNDGLPFLVMELLEGESLAARVKRLGAIPPDEMLRYVDEVLSVLGAAHAQNIVHRDIKLDNVFIQSDGRVKVLDFGIARLRNASHAVQTKIGSMLGTLPYMPPEQIRGVEIDGRADIFALGATMFRMLAKRRIHEGNTEAEILVRMSTEPAPPLATLVKDVSPSICMVVDRALAFRTERRYPDAATMQRDVRALLQGEPPPYAMEKLAAGDLPNALVAPAAAPMNVDLAEAPTVPPPAMPAGESFRDAATAAGIGAPAPMMPVTAVTSAGPPSSPTGAGPRSTTAAQANASILYGPTVMASVASLGLSEPTGAPTAPSPVAAAPYAPAGPTAPPSTQPSRASLPSAPTPALAAAHTPEPTPAPASSAHTPPPMAKSLIGTTAASPPGPRQIPLIPAIIGALVLLVLLLVGVAVFRGHDETASEPGSNTTKANAGSGAPTTSKESSKKPKGKRNWDKVNWDK</sequence>
<dbReference type="InterPro" id="IPR008271">
    <property type="entry name" value="Ser/Thr_kinase_AS"/>
</dbReference>
<comment type="caution">
    <text evidence="8">The sequence shown here is derived from an EMBL/GenBank/DDBJ whole genome shotgun (WGS) entry which is preliminary data.</text>
</comment>
<dbReference type="PANTHER" id="PTHR43289">
    <property type="entry name" value="MITOGEN-ACTIVATED PROTEIN KINASE KINASE KINASE 20-RELATED"/>
    <property type="match status" value="1"/>
</dbReference>
<feature type="compositionally biased region" description="Basic and acidic residues" evidence="5">
    <location>
        <begin position="592"/>
        <end position="601"/>
    </location>
</feature>
<name>A0A6N7PKP5_9BACT</name>
<dbReference type="OrthoDB" id="5507529at2"/>
<feature type="domain" description="Protein kinase" evidence="7">
    <location>
        <begin position="73"/>
        <end position="335"/>
    </location>
</feature>
<dbReference type="InterPro" id="IPR011009">
    <property type="entry name" value="Kinase-like_dom_sf"/>
</dbReference>
<dbReference type="InterPro" id="IPR000719">
    <property type="entry name" value="Prot_kinase_dom"/>
</dbReference>
<keyword evidence="4" id="KW-0067">ATP-binding</keyword>
<feature type="compositionally biased region" description="Low complexity" evidence="5">
    <location>
        <begin position="450"/>
        <end position="469"/>
    </location>
</feature>
<dbReference type="AlphaFoldDB" id="A0A6N7PKP5"/>
<feature type="compositionally biased region" description="Polar residues" evidence="5">
    <location>
        <begin position="563"/>
        <end position="580"/>
    </location>
</feature>
<keyword evidence="9" id="KW-1185">Reference proteome</keyword>
<accession>A0A6N7PKP5</accession>
<feature type="compositionally biased region" description="Low complexity" evidence="5">
    <location>
        <begin position="477"/>
        <end position="508"/>
    </location>
</feature>
<dbReference type="SMART" id="SM00220">
    <property type="entry name" value="S_TKc"/>
    <property type="match status" value="1"/>
</dbReference>
<keyword evidence="6" id="KW-0812">Transmembrane</keyword>
<evidence type="ECO:0000256" key="4">
    <source>
        <dbReference type="ARBA" id="ARBA00022840"/>
    </source>
</evidence>
<dbReference type="EMBL" id="WJIE01000003">
    <property type="protein sequence ID" value="MRG92489.1"/>
    <property type="molecule type" value="Genomic_DNA"/>
</dbReference>
<dbReference type="PROSITE" id="PS50011">
    <property type="entry name" value="PROTEIN_KINASE_DOM"/>
    <property type="match status" value="1"/>
</dbReference>
<evidence type="ECO:0000256" key="3">
    <source>
        <dbReference type="ARBA" id="ARBA00022777"/>
    </source>
</evidence>
<evidence type="ECO:0000256" key="2">
    <source>
        <dbReference type="ARBA" id="ARBA00022741"/>
    </source>
</evidence>
<keyword evidence="1" id="KW-0808">Transferase</keyword>
<evidence type="ECO:0000256" key="1">
    <source>
        <dbReference type="ARBA" id="ARBA00022679"/>
    </source>
</evidence>
<dbReference type="GO" id="GO:0005524">
    <property type="term" value="F:ATP binding"/>
    <property type="evidence" value="ECO:0007669"/>
    <property type="project" value="UniProtKB-KW"/>
</dbReference>
<dbReference type="PROSITE" id="PS00108">
    <property type="entry name" value="PROTEIN_KINASE_ST"/>
    <property type="match status" value="1"/>
</dbReference>
<feature type="region of interest" description="Disordered" evidence="5">
    <location>
        <begin position="403"/>
        <end position="424"/>
    </location>
</feature>
<protein>
    <submittedName>
        <fullName evidence="8">Protein kinase</fullName>
    </submittedName>
</protein>
<dbReference type="Pfam" id="PF00069">
    <property type="entry name" value="Pkinase"/>
    <property type="match status" value="1"/>
</dbReference>
<organism evidence="8 9">
    <name type="scientific">Polyangium spumosum</name>
    <dbReference type="NCBI Taxonomy" id="889282"/>
    <lineage>
        <taxon>Bacteria</taxon>
        <taxon>Pseudomonadati</taxon>
        <taxon>Myxococcota</taxon>
        <taxon>Polyangia</taxon>
        <taxon>Polyangiales</taxon>
        <taxon>Polyangiaceae</taxon>
        <taxon>Polyangium</taxon>
    </lineage>
</organism>
<dbReference type="SUPFAM" id="SSF56112">
    <property type="entry name" value="Protein kinase-like (PK-like)"/>
    <property type="match status" value="1"/>
</dbReference>
<dbReference type="Gene3D" id="3.30.200.20">
    <property type="entry name" value="Phosphorylase Kinase, domain 1"/>
    <property type="match status" value="1"/>
</dbReference>
<evidence type="ECO:0000259" key="7">
    <source>
        <dbReference type="PROSITE" id="PS50011"/>
    </source>
</evidence>
<evidence type="ECO:0000313" key="8">
    <source>
        <dbReference type="EMBL" id="MRG92489.1"/>
    </source>
</evidence>
<keyword evidence="6" id="KW-0472">Membrane</keyword>
<keyword evidence="2" id="KW-0547">Nucleotide-binding</keyword>
<keyword evidence="6" id="KW-1133">Transmembrane helix</keyword>
<feature type="transmembrane region" description="Helical" evidence="6">
    <location>
        <begin position="533"/>
        <end position="554"/>
    </location>
</feature>
<reference evidence="8 9" key="1">
    <citation type="submission" date="2019-10" db="EMBL/GenBank/DDBJ databases">
        <title>A soil myxobacterium in the family Polyangiaceae.</title>
        <authorList>
            <person name="Li Y."/>
            <person name="Wang J."/>
        </authorList>
    </citation>
    <scope>NUCLEOTIDE SEQUENCE [LARGE SCALE GENOMIC DNA]</scope>
    <source>
        <strain evidence="8 9">DSM 14734</strain>
    </source>
</reference>
<feature type="region of interest" description="Disordered" evidence="5">
    <location>
        <begin position="32"/>
        <end position="53"/>
    </location>
</feature>
<evidence type="ECO:0000313" key="9">
    <source>
        <dbReference type="Proteomes" id="UP000440224"/>
    </source>
</evidence>